<protein>
    <submittedName>
        <fullName evidence="4">Beta-lactamase domain-containing protein</fullName>
    </submittedName>
</protein>
<dbReference type="GO" id="GO:0006508">
    <property type="term" value="P:proteolysis"/>
    <property type="evidence" value="ECO:0007669"/>
    <property type="project" value="TreeGrafter"/>
</dbReference>
<dbReference type="SUPFAM" id="SSF56601">
    <property type="entry name" value="beta-lactamase/transpeptidase-like"/>
    <property type="match status" value="1"/>
</dbReference>
<dbReference type="GO" id="GO:0019216">
    <property type="term" value="P:regulation of lipid metabolic process"/>
    <property type="evidence" value="ECO:0007669"/>
    <property type="project" value="TreeGrafter"/>
</dbReference>
<evidence type="ECO:0000313" key="3">
    <source>
        <dbReference type="Proteomes" id="UP000274429"/>
    </source>
</evidence>
<dbReference type="GO" id="GO:0005739">
    <property type="term" value="C:mitochondrion"/>
    <property type="evidence" value="ECO:0007669"/>
    <property type="project" value="TreeGrafter"/>
</dbReference>
<dbReference type="Pfam" id="PF00144">
    <property type="entry name" value="Beta-lactamase"/>
    <property type="match status" value="1"/>
</dbReference>
<feature type="domain" description="Beta-lactamase-related" evidence="1">
    <location>
        <begin position="43"/>
        <end position="438"/>
    </location>
</feature>
<name>A0A0R3WKC6_HYDTA</name>
<dbReference type="EMBL" id="UYWX01000200">
    <property type="protein sequence ID" value="VDM17566.1"/>
    <property type="molecule type" value="Genomic_DNA"/>
</dbReference>
<evidence type="ECO:0000313" key="4">
    <source>
        <dbReference type="WBParaSite" id="TTAC_0000116301-mRNA-1"/>
    </source>
</evidence>
<reference evidence="4" key="1">
    <citation type="submission" date="2017-02" db="UniProtKB">
        <authorList>
            <consortium name="WormBaseParasite"/>
        </authorList>
    </citation>
    <scope>IDENTIFICATION</scope>
</reference>
<dbReference type="PANTHER" id="PTHR46520">
    <property type="entry name" value="SERINE BETA-LACTAMASE-LIKE PROTEIN LACTB, MITOCHONDRIAL"/>
    <property type="match status" value="1"/>
</dbReference>
<keyword evidence="3" id="KW-1185">Reference proteome</keyword>
<dbReference type="Proteomes" id="UP000274429">
    <property type="component" value="Unassembled WGS sequence"/>
</dbReference>
<dbReference type="STRING" id="6205.A0A0R3WKC6"/>
<proteinExistence type="predicted"/>
<dbReference type="AlphaFoldDB" id="A0A0R3WKC6"/>
<dbReference type="Gene3D" id="3.40.710.10">
    <property type="entry name" value="DD-peptidase/beta-lactamase superfamily"/>
    <property type="match status" value="2"/>
</dbReference>
<dbReference type="InterPro" id="IPR012338">
    <property type="entry name" value="Beta-lactam/transpept-like"/>
</dbReference>
<dbReference type="InterPro" id="IPR001466">
    <property type="entry name" value="Beta-lactam-related"/>
</dbReference>
<gene>
    <name evidence="2" type="ORF">TTAC_LOCUS1164</name>
</gene>
<dbReference type="WBParaSite" id="TTAC_0000116301-mRNA-1">
    <property type="protein sequence ID" value="TTAC_0000116301-mRNA-1"/>
    <property type="gene ID" value="TTAC_0000116301"/>
</dbReference>
<reference evidence="2 3" key="2">
    <citation type="submission" date="2018-11" db="EMBL/GenBank/DDBJ databases">
        <authorList>
            <consortium name="Pathogen Informatics"/>
        </authorList>
    </citation>
    <scope>NUCLEOTIDE SEQUENCE [LARGE SCALE GENOMIC DNA]</scope>
</reference>
<sequence length="484" mass="52572">MMHRALIAATWGLVTHNVNQSSIKNHNGNGCTYLLRDVVTTADQMVEAYKDIVGAPGVSVSVSIDGNIVYCRGFGFADVEQGVKVTPQTKFRIASISKSFTSLLVGRMVDQGQLNLDADIKTYLPGFSPRTKEGNSVSITMRQLLSHTSGIRHYHKSKDENDDEYTGEMLSTKACDSALDSLAIFQNDALLYRPGEDYLYSTHGFTVVAAVLEAIMSKNYPHYSLFERPDRLKVPTGSGIGKMPEEVKSSSLFKELFKFLSLQNTCLDEPYNIVPFRARPYRRAKKNGRLENSPCVNNSCKWSGGGLLSTTPDLVKMASHLADIYMGRLCDLPQLAVVSRDTLVNCLWHPNRGTIQGLWLPGGLYGLGRSTTPIDKAKDSTHSDRLYVGHTGGAIGFTSILFMSLPIAATSTSDESDDPSSASHLPPICVAILANLENAKGIGQLAIHLTELFTAVLLTPHIWPAAPIITAEGPLSAPPIAIAA</sequence>
<evidence type="ECO:0000259" key="1">
    <source>
        <dbReference type="Pfam" id="PF00144"/>
    </source>
</evidence>
<dbReference type="PANTHER" id="PTHR46520:SF1">
    <property type="entry name" value="SERINE BETA-LACTAMASE-LIKE PROTEIN LACTB, MITOCHONDRIAL"/>
    <property type="match status" value="1"/>
</dbReference>
<dbReference type="OrthoDB" id="5946976at2759"/>
<dbReference type="GO" id="GO:0008233">
    <property type="term" value="F:peptidase activity"/>
    <property type="evidence" value="ECO:0007669"/>
    <property type="project" value="TreeGrafter"/>
</dbReference>
<dbReference type="InterPro" id="IPR052794">
    <property type="entry name" value="Mito_Ser_Protease_LACTB"/>
</dbReference>
<evidence type="ECO:0000313" key="2">
    <source>
        <dbReference type="EMBL" id="VDM17566.1"/>
    </source>
</evidence>
<organism evidence="4">
    <name type="scientific">Hydatigena taeniaeformis</name>
    <name type="common">Feline tapeworm</name>
    <name type="synonym">Taenia taeniaeformis</name>
    <dbReference type="NCBI Taxonomy" id="6205"/>
    <lineage>
        <taxon>Eukaryota</taxon>
        <taxon>Metazoa</taxon>
        <taxon>Spiralia</taxon>
        <taxon>Lophotrochozoa</taxon>
        <taxon>Platyhelminthes</taxon>
        <taxon>Cestoda</taxon>
        <taxon>Eucestoda</taxon>
        <taxon>Cyclophyllidea</taxon>
        <taxon>Taeniidae</taxon>
        <taxon>Hydatigera</taxon>
    </lineage>
</organism>
<accession>A0A0R3WKC6</accession>